<keyword evidence="3 7" id="KW-0812">Transmembrane</keyword>
<dbReference type="InterPro" id="IPR052425">
    <property type="entry name" value="Uncharacterized_MFS-type"/>
</dbReference>
<dbReference type="EMBL" id="AP011116">
    <property type="protein sequence ID" value="BAH55675.1"/>
    <property type="molecule type" value="Genomic_DNA"/>
</dbReference>
<dbReference type="PANTHER" id="PTHR42688">
    <property type="entry name" value="CONSERVED PROTEIN"/>
    <property type="match status" value="1"/>
</dbReference>
<feature type="region of interest" description="Disordered" evidence="6">
    <location>
        <begin position="97"/>
        <end position="118"/>
    </location>
</feature>
<protein>
    <recommendedName>
        <fullName evidence="10">MFS transporter</fullName>
    </recommendedName>
</protein>
<comment type="subcellular location">
    <subcellularLocation>
        <location evidence="1">Cell membrane</location>
        <topology evidence="1">Multi-pass membrane protein</topology>
    </subcellularLocation>
</comment>
<feature type="transmembrane region" description="Helical" evidence="7">
    <location>
        <begin position="64"/>
        <end position="85"/>
    </location>
</feature>
<evidence type="ECO:0000256" key="4">
    <source>
        <dbReference type="ARBA" id="ARBA00022989"/>
    </source>
</evidence>
<evidence type="ECO:0000256" key="2">
    <source>
        <dbReference type="ARBA" id="ARBA00022475"/>
    </source>
</evidence>
<dbReference type="PATRIC" id="fig|632772.20.peg.7894"/>
<proteinExistence type="predicted"/>
<dbReference type="HOGENOM" id="CLU_2071296_0_0_11"/>
<evidence type="ECO:0000256" key="7">
    <source>
        <dbReference type="SAM" id="Phobius"/>
    </source>
</evidence>
<geneLocation type="plasmid" evidence="8 9">
    <name>pROB01</name>
</geneLocation>
<evidence type="ECO:0008006" key="10">
    <source>
        <dbReference type="Google" id="ProtNLM"/>
    </source>
</evidence>
<keyword evidence="4 7" id="KW-1133">Transmembrane helix</keyword>
<dbReference type="KEGG" id="rop:ROP_pROB01-01760"/>
<evidence type="ECO:0000313" key="8">
    <source>
        <dbReference type="EMBL" id="BAH55675.1"/>
    </source>
</evidence>
<evidence type="ECO:0000256" key="6">
    <source>
        <dbReference type="SAM" id="MobiDB-lite"/>
    </source>
</evidence>
<feature type="compositionally biased region" description="Polar residues" evidence="6">
    <location>
        <begin position="1"/>
        <end position="14"/>
    </location>
</feature>
<dbReference type="Proteomes" id="UP000002212">
    <property type="component" value="Plasmid pROB01"/>
</dbReference>
<evidence type="ECO:0000256" key="3">
    <source>
        <dbReference type="ARBA" id="ARBA00022692"/>
    </source>
</evidence>
<dbReference type="AlphaFoldDB" id="C1BCT1"/>
<dbReference type="GO" id="GO:0005886">
    <property type="term" value="C:plasma membrane"/>
    <property type="evidence" value="ECO:0007669"/>
    <property type="project" value="UniProtKB-SubCell"/>
</dbReference>
<accession>C1BCT1</accession>
<keyword evidence="5 7" id="KW-0472">Membrane</keyword>
<feature type="region of interest" description="Disordered" evidence="6">
    <location>
        <begin position="1"/>
        <end position="24"/>
    </location>
</feature>
<sequence>MTPSEPADRSSNARRGSHAPVPKPVRTVGIAGRVRRPMGALRVVFAFGTISLLTDVGYEGALSITGPLLASLGATAFVVGIVTGVGEAARQCCGWSPGRWSTAPKSLRRGPSPDTRSP</sequence>
<evidence type="ECO:0000313" key="9">
    <source>
        <dbReference type="Proteomes" id="UP000002212"/>
    </source>
</evidence>
<name>C1BCT1_RHOOB</name>
<dbReference type="PANTHER" id="PTHR42688:SF1">
    <property type="entry name" value="BLR5212 PROTEIN"/>
    <property type="match status" value="1"/>
</dbReference>
<feature type="transmembrane region" description="Helical" evidence="7">
    <location>
        <begin position="39"/>
        <end position="58"/>
    </location>
</feature>
<organism evidence="8 9">
    <name type="scientific">Rhodococcus opacus (strain B4)</name>
    <dbReference type="NCBI Taxonomy" id="632772"/>
    <lineage>
        <taxon>Bacteria</taxon>
        <taxon>Bacillati</taxon>
        <taxon>Actinomycetota</taxon>
        <taxon>Actinomycetes</taxon>
        <taxon>Mycobacteriales</taxon>
        <taxon>Nocardiaceae</taxon>
        <taxon>Rhodococcus</taxon>
    </lineage>
</organism>
<gene>
    <name evidence="8" type="ordered locus">ROP_pROB01-01760</name>
</gene>
<evidence type="ECO:0000256" key="5">
    <source>
        <dbReference type="ARBA" id="ARBA00023136"/>
    </source>
</evidence>
<reference evidence="8 9" key="1">
    <citation type="submission" date="2009-03" db="EMBL/GenBank/DDBJ databases">
        <title>Comparison of the complete genome sequences of Rhodococcus erythropolis PR4 and Rhodococcus opacus B4.</title>
        <authorList>
            <person name="Takarada H."/>
            <person name="Sekine M."/>
            <person name="Hosoyama A."/>
            <person name="Yamada R."/>
            <person name="Fujisawa T."/>
            <person name="Omata S."/>
            <person name="Shimizu A."/>
            <person name="Tsukatani N."/>
            <person name="Tanikawa S."/>
            <person name="Fujita N."/>
            <person name="Harayama S."/>
        </authorList>
    </citation>
    <scope>NUCLEOTIDE SEQUENCE [LARGE SCALE GENOMIC DNA]</scope>
    <source>
        <strain evidence="8 9">B4</strain>
        <plasmid evidence="8 9">pROB01</plasmid>
    </source>
</reference>
<keyword evidence="8" id="KW-0614">Plasmid</keyword>
<evidence type="ECO:0000256" key="1">
    <source>
        <dbReference type="ARBA" id="ARBA00004651"/>
    </source>
</evidence>
<keyword evidence="2" id="KW-1003">Cell membrane</keyword>